<feature type="region of interest" description="Disordered" evidence="2">
    <location>
        <begin position="392"/>
        <end position="413"/>
    </location>
</feature>
<gene>
    <name evidence="3" type="ORF">C2E21_2523</name>
</gene>
<dbReference type="PANTHER" id="PTHR14845">
    <property type="entry name" value="COILED-COIL DOMAIN-CONTAINING 166"/>
    <property type="match status" value="1"/>
</dbReference>
<sequence length="510" mass="53158">MSGRPKRGSGTPAPPEEAGPPPLDDAVRALLQEERARQASGQLAATQAALEVLSMEHEALQAARRHEGREAAEVAAHHRQLMADKDAQLAAAHAAAAAAEARLADERAAAEQREAALAAAAAAEAALLQQAAAALQTRLDGLAEFAAQREGLLAELQRLRAEKAAAAEEAGEKIRALQRRLYEADHPTDAGSSVGAEDTEGGEGGDALYAEGEVQRLLAHSRRAAAEMDRYGQEAESLQREMRALESERAGLLRDVALRQEMEGQHAKRGALQAREIRSARTKITSLEKGLEKAALEQQLRAQLADAVAEQTSMRRQLQVRTRELRTVRRLAQQVLLQRSEVEAFLVSSIQMVRAQMAAQAAGAAAPAAADGEAGAQSAAGDHSLGEAAEHLAGQPEQGMAAASDDRGSSSAGMGATVIASAATVEAGGAVQCSSSSCGSPQAVTAATPGAPSTVDIRALSWQDRERVLRLLFAKINRAAVQPVARQPSAAAPLPPLRGLATEAGPAGLA</sequence>
<evidence type="ECO:0000256" key="1">
    <source>
        <dbReference type="SAM" id="Coils"/>
    </source>
</evidence>
<feature type="region of interest" description="Disordered" evidence="2">
    <location>
        <begin position="185"/>
        <end position="206"/>
    </location>
</feature>
<proteinExistence type="predicted"/>
<dbReference type="OrthoDB" id="515869at2759"/>
<dbReference type="EMBL" id="LHPG02000004">
    <property type="protein sequence ID" value="PRW58813.1"/>
    <property type="molecule type" value="Genomic_DNA"/>
</dbReference>
<dbReference type="Proteomes" id="UP000239899">
    <property type="component" value="Unassembled WGS sequence"/>
</dbReference>
<keyword evidence="3" id="KW-0282">Flagellum</keyword>
<feature type="compositionally biased region" description="Low complexity" evidence="2">
    <location>
        <begin position="488"/>
        <end position="501"/>
    </location>
</feature>
<protein>
    <submittedName>
        <fullName evidence="3">Flagellar basal body isoform A</fullName>
    </submittedName>
</protein>
<evidence type="ECO:0000256" key="2">
    <source>
        <dbReference type="SAM" id="MobiDB-lite"/>
    </source>
</evidence>
<accession>A0A2P6TXM0</accession>
<feature type="region of interest" description="Disordered" evidence="2">
    <location>
        <begin position="487"/>
        <end position="510"/>
    </location>
</feature>
<feature type="region of interest" description="Disordered" evidence="2">
    <location>
        <begin position="1"/>
        <end position="25"/>
    </location>
</feature>
<name>A0A2P6TXM0_CHLSO</name>
<feature type="compositionally biased region" description="Low complexity" evidence="2">
    <location>
        <begin position="399"/>
        <end position="413"/>
    </location>
</feature>
<evidence type="ECO:0000313" key="3">
    <source>
        <dbReference type="EMBL" id="PRW58813.1"/>
    </source>
</evidence>
<reference evidence="3 4" key="1">
    <citation type="journal article" date="2018" name="Plant J.">
        <title>Genome sequences of Chlorella sorokiniana UTEX 1602 and Micractinium conductrix SAG 241.80: implications to maltose excretion by a green alga.</title>
        <authorList>
            <person name="Arriola M.B."/>
            <person name="Velmurugan N."/>
            <person name="Zhang Y."/>
            <person name="Plunkett M.H."/>
            <person name="Hondzo H."/>
            <person name="Barney B.M."/>
        </authorList>
    </citation>
    <scope>NUCLEOTIDE SEQUENCE [LARGE SCALE GENOMIC DNA]</scope>
    <source>
        <strain evidence="4">UTEX 1602</strain>
    </source>
</reference>
<keyword evidence="1" id="KW-0175">Coiled coil</keyword>
<dbReference type="AlphaFoldDB" id="A0A2P6TXM0"/>
<dbReference type="STRING" id="3076.A0A2P6TXM0"/>
<keyword evidence="3" id="KW-0969">Cilium</keyword>
<keyword evidence="3" id="KW-0966">Cell projection</keyword>
<feature type="compositionally biased region" description="Pro residues" evidence="2">
    <location>
        <begin position="12"/>
        <end position="23"/>
    </location>
</feature>
<comment type="caution">
    <text evidence="3">The sequence shown here is derived from an EMBL/GenBank/DDBJ whole genome shotgun (WGS) entry which is preliminary data.</text>
</comment>
<organism evidence="3 4">
    <name type="scientific">Chlorella sorokiniana</name>
    <name type="common">Freshwater green alga</name>
    <dbReference type="NCBI Taxonomy" id="3076"/>
    <lineage>
        <taxon>Eukaryota</taxon>
        <taxon>Viridiplantae</taxon>
        <taxon>Chlorophyta</taxon>
        <taxon>core chlorophytes</taxon>
        <taxon>Trebouxiophyceae</taxon>
        <taxon>Chlorellales</taxon>
        <taxon>Chlorellaceae</taxon>
        <taxon>Chlorella clade</taxon>
        <taxon>Chlorella</taxon>
    </lineage>
</organism>
<feature type="coiled-coil region" evidence="1">
    <location>
        <begin position="221"/>
        <end position="297"/>
    </location>
</feature>
<dbReference type="PANTHER" id="PTHR14845:SF0">
    <property type="entry name" value="DUF4515 DOMAIN-CONTAINING PROTEIN"/>
    <property type="match status" value="1"/>
</dbReference>
<evidence type="ECO:0000313" key="4">
    <source>
        <dbReference type="Proteomes" id="UP000239899"/>
    </source>
</evidence>
<keyword evidence="4" id="KW-1185">Reference proteome</keyword>
<feature type="coiled-coil region" evidence="1">
    <location>
        <begin position="142"/>
        <end position="180"/>
    </location>
</feature>